<proteinExistence type="predicted"/>
<keyword evidence="1 4" id="KW-0808">Transferase</keyword>
<sequence length="166" mass="19102">MKIPSASMTVEIRRATIKDIKEILPVWGQLAGFHSELDPAFTPSPQWPREYGAYLRALINRDDSIAVVAREGLDVVGYAVGRITTLPSFFEHRYRGYIHDVFVKPEHRRRGIGRQLVDEILQWLEHRSVTLVELTVAANNDAIPFWERLGFRVYMHQMKKELGDSG</sequence>
<dbReference type="PANTHER" id="PTHR43877">
    <property type="entry name" value="AMINOALKYLPHOSPHONATE N-ACETYLTRANSFERASE-RELATED-RELATED"/>
    <property type="match status" value="1"/>
</dbReference>
<evidence type="ECO:0000256" key="1">
    <source>
        <dbReference type="ARBA" id="ARBA00022679"/>
    </source>
</evidence>
<feature type="domain" description="N-acetyltransferase" evidence="3">
    <location>
        <begin position="10"/>
        <end position="166"/>
    </location>
</feature>
<dbReference type="Gene3D" id="3.40.630.30">
    <property type="match status" value="1"/>
</dbReference>
<reference evidence="4 5" key="1">
    <citation type="journal article" date="2019" name="Nat. Microbiol.">
        <title>Mediterranean grassland soil C-N compound turnover is dependent on rainfall and depth, and is mediated by genomically divergent microorganisms.</title>
        <authorList>
            <person name="Diamond S."/>
            <person name="Andeer P.F."/>
            <person name="Li Z."/>
            <person name="Crits-Christoph A."/>
            <person name="Burstein D."/>
            <person name="Anantharaman K."/>
            <person name="Lane K.R."/>
            <person name="Thomas B.C."/>
            <person name="Pan C."/>
            <person name="Northen T.R."/>
            <person name="Banfield J.F."/>
        </authorList>
    </citation>
    <scope>NUCLEOTIDE SEQUENCE [LARGE SCALE GENOMIC DNA]</scope>
    <source>
        <strain evidence="4">NP_8</strain>
    </source>
</reference>
<dbReference type="Proteomes" id="UP000318834">
    <property type="component" value="Unassembled WGS sequence"/>
</dbReference>
<gene>
    <name evidence="4" type="ORF">E6H05_12325</name>
</gene>
<dbReference type="GO" id="GO:0016747">
    <property type="term" value="F:acyltransferase activity, transferring groups other than amino-acyl groups"/>
    <property type="evidence" value="ECO:0007669"/>
    <property type="project" value="InterPro"/>
</dbReference>
<evidence type="ECO:0000313" key="4">
    <source>
        <dbReference type="EMBL" id="TMI71521.1"/>
    </source>
</evidence>
<dbReference type="SUPFAM" id="SSF55729">
    <property type="entry name" value="Acyl-CoA N-acyltransferases (Nat)"/>
    <property type="match status" value="1"/>
</dbReference>
<protein>
    <submittedName>
        <fullName evidence="4">GNAT family N-acetyltransferase</fullName>
    </submittedName>
</protein>
<keyword evidence="2" id="KW-0012">Acyltransferase</keyword>
<dbReference type="InterPro" id="IPR016181">
    <property type="entry name" value="Acyl_CoA_acyltransferase"/>
</dbReference>
<evidence type="ECO:0000256" key="2">
    <source>
        <dbReference type="ARBA" id="ARBA00023315"/>
    </source>
</evidence>
<comment type="caution">
    <text evidence="4">The sequence shown here is derived from an EMBL/GenBank/DDBJ whole genome shotgun (WGS) entry which is preliminary data.</text>
</comment>
<dbReference type="AlphaFoldDB" id="A0A537IJM7"/>
<dbReference type="EMBL" id="VBAP01000108">
    <property type="protein sequence ID" value="TMI71521.1"/>
    <property type="molecule type" value="Genomic_DNA"/>
</dbReference>
<dbReference type="Pfam" id="PF00583">
    <property type="entry name" value="Acetyltransf_1"/>
    <property type="match status" value="1"/>
</dbReference>
<evidence type="ECO:0000313" key="5">
    <source>
        <dbReference type="Proteomes" id="UP000318834"/>
    </source>
</evidence>
<dbReference type="CDD" id="cd04301">
    <property type="entry name" value="NAT_SF"/>
    <property type="match status" value="1"/>
</dbReference>
<dbReference type="InterPro" id="IPR000182">
    <property type="entry name" value="GNAT_dom"/>
</dbReference>
<dbReference type="InterPro" id="IPR050832">
    <property type="entry name" value="Bact_Acetyltransf"/>
</dbReference>
<dbReference type="PROSITE" id="PS51186">
    <property type="entry name" value="GNAT"/>
    <property type="match status" value="1"/>
</dbReference>
<evidence type="ECO:0000259" key="3">
    <source>
        <dbReference type="PROSITE" id="PS51186"/>
    </source>
</evidence>
<accession>A0A537IJM7</accession>
<organism evidence="4 5">
    <name type="scientific">Candidatus Segetimicrobium genomatis</name>
    <dbReference type="NCBI Taxonomy" id="2569760"/>
    <lineage>
        <taxon>Bacteria</taxon>
        <taxon>Bacillati</taxon>
        <taxon>Candidatus Sysuimicrobiota</taxon>
        <taxon>Candidatus Sysuimicrobiia</taxon>
        <taxon>Candidatus Sysuimicrobiales</taxon>
        <taxon>Candidatus Segetimicrobiaceae</taxon>
        <taxon>Candidatus Segetimicrobium</taxon>
    </lineage>
</organism>
<name>A0A537IJM7_9BACT</name>